<protein>
    <recommendedName>
        <fullName evidence="3">protein-serine/threonine phosphatase</fullName>
        <ecNumber evidence="3">3.1.3.16</ecNumber>
    </recommendedName>
</protein>
<evidence type="ECO:0000256" key="9">
    <source>
        <dbReference type="PIRSR" id="PIRSR033096-1"/>
    </source>
</evidence>
<evidence type="ECO:0000256" key="7">
    <source>
        <dbReference type="ARBA" id="ARBA00022803"/>
    </source>
</evidence>
<feature type="repeat" description="TPR" evidence="10">
    <location>
        <begin position="73"/>
        <end position="106"/>
    </location>
</feature>
<evidence type="ECO:0000256" key="2">
    <source>
        <dbReference type="ARBA" id="ARBA00008786"/>
    </source>
</evidence>
<dbReference type="PIRSF" id="PIRSF033096">
    <property type="entry name" value="PPPtase_5"/>
    <property type="match status" value="1"/>
</dbReference>
<evidence type="ECO:0000256" key="3">
    <source>
        <dbReference type="ARBA" id="ARBA00013081"/>
    </source>
</evidence>
<dbReference type="InterPro" id="IPR004843">
    <property type="entry name" value="Calcineurin-like_PHP"/>
</dbReference>
<name>F2TYQ3_SALR5</name>
<dbReference type="GO" id="GO:0004722">
    <property type="term" value="F:protein serine/threonine phosphatase activity"/>
    <property type="evidence" value="ECO:0007669"/>
    <property type="project" value="UniProtKB-EC"/>
</dbReference>
<dbReference type="SMART" id="SM00156">
    <property type="entry name" value="PP2Ac"/>
    <property type="match status" value="1"/>
</dbReference>
<dbReference type="FunCoup" id="F2TYQ3">
    <property type="interactions" value="1960"/>
</dbReference>
<dbReference type="InterPro" id="IPR051134">
    <property type="entry name" value="PPP_phosphatase"/>
</dbReference>
<evidence type="ECO:0000256" key="4">
    <source>
        <dbReference type="ARBA" id="ARBA00022723"/>
    </source>
</evidence>
<dbReference type="InterPro" id="IPR041753">
    <property type="entry name" value="PP5_C"/>
</dbReference>
<keyword evidence="5" id="KW-0677">Repeat</keyword>
<dbReference type="InterPro" id="IPR029052">
    <property type="entry name" value="Metallo-depent_PP-like"/>
</dbReference>
<reference evidence="12" key="1">
    <citation type="submission" date="2009-08" db="EMBL/GenBank/DDBJ databases">
        <title>Annotation of Salpingoeca rosetta.</title>
        <authorList>
            <consortium name="The Broad Institute Genome Sequencing Platform"/>
            <person name="Russ C."/>
            <person name="Cuomo C."/>
            <person name="Burger G."/>
            <person name="Gray M.W."/>
            <person name="Holland P.W.H."/>
            <person name="King N."/>
            <person name="Lang F.B.F."/>
            <person name="Roger A.J."/>
            <person name="Ruiz-Trillo I."/>
            <person name="Young S.K."/>
            <person name="Zeng Q."/>
            <person name="Gargeya S."/>
            <person name="Alvarado L."/>
            <person name="Berlin A."/>
            <person name="Chapman S.B."/>
            <person name="Chen Z."/>
            <person name="Freedman E."/>
            <person name="Gellesch M."/>
            <person name="Goldberg J."/>
            <person name="Griggs A."/>
            <person name="Gujja S."/>
            <person name="Heilman E."/>
            <person name="Heiman D."/>
            <person name="Howarth C."/>
            <person name="Mehta T."/>
            <person name="Neiman D."/>
            <person name="Pearson M."/>
            <person name="Roberts A."/>
            <person name="Saif S."/>
            <person name="Shea T."/>
            <person name="Shenoy N."/>
            <person name="Sisk P."/>
            <person name="Stolte C."/>
            <person name="Sykes S."/>
            <person name="White J."/>
            <person name="Yandava C."/>
            <person name="Haas B."/>
            <person name="Nusbaum C."/>
            <person name="Birren B."/>
        </authorList>
    </citation>
    <scope>NUCLEOTIDE SEQUENCE [LARGE SCALE GENOMIC DNA]</scope>
    <source>
        <strain evidence="12">ATCC 50818</strain>
    </source>
</reference>
<evidence type="ECO:0000256" key="6">
    <source>
        <dbReference type="ARBA" id="ARBA00022801"/>
    </source>
</evidence>
<evidence type="ECO:0000256" key="10">
    <source>
        <dbReference type="PROSITE-ProRule" id="PRU00339"/>
    </source>
</evidence>
<evidence type="ECO:0000313" key="13">
    <source>
        <dbReference type="Proteomes" id="UP000007799"/>
    </source>
</evidence>
<evidence type="ECO:0000256" key="1">
    <source>
        <dbReference type="ARBA" id="ARBA00001936"/>
    </source>
</evidence>
<keyword evidence="13" id="KW-1185">Reference proteome</keyword>
<comment type="similarity">
    <text evidence="2">Belongs to the PPP phosphatase family. PP-5 (PP-T) subfamily.</text>
</comment>
<keyword evidence="8" id="KW-0464">Manganese</keyword>
<evidence type="ECO:0000259" key="11">
    <source>
        <dbReference type="SMART" id="SM00156"/>
    </source>
</evidence>
<evidence type="ECO:0000256" key="8">
    <source>
        <dbReference type="ARBA" id="ARBA00023211"/>
    </source>
</evidence>
<dbReference type="SUPFAM" id="SSF48452">
    <property type="entry name" value="TPR-like"/>
    <property type="match status" value="1"/>
</dbReference>
<dbReference type="InParanoid" id="F2TYQ3"/>
<dbReference type="GO" id="GO:0046872">
    <property type="term" value="F:metal ion binding"/>
    <property type="evidence" value="ECO:0007669"/>
    <property type="project" value="UniProtKB-KW"/>
</dbReference>
<dbReference type="eggNOG" id="KOG0376">
    <property type="taxonomic scope" value="Eukaryota"/>
</dbReference>
<keyword evidence="4" id="KW-0479">Metal-binding</keyword>
<accession>F2TYQ3</accession>
<keyword evidence="6" id="KW-0378">Hydrolase</keyword>
<dbReference type="STRING" id="946362.F2TYQ3"/>
<dbReference type="Gene3D" id="1.25.40.10">
    <property type="entry name" value="Tetratricopeptide repeat domain"/>
    <property type="match status" value="1"/>
</dbReference>
<gene>
    <name evidence="12" type="ORF">PTSG_01707</name>
</gene>
<evidence type="ECO:0000256" key="5">
    <source>
        <dbReference type="ARBA" id="ARBA00022737"/>
    </source>
</evidence>
<dbReference type="PANTHER" id="PTHR45668:SF5">
    <property type="entry name" value="SERINE_THREONINE-PROTEIN PHOSPHATASE 5"/>
    <property type="match status" value="1"/>
</dbReference>
<dbReference type="Pfam" id="PF00149">
    <property type="entry name" value="Metallophos"/>
    <property type="match status" value="1"/>
</dbReference>
<dbReference type="OrthoDB" id="445564at2759"/>
<proteinExistence type="inferred from homology"/>
<dbReference type="InterPro" id="IPR006186">
    <property type="entry name" value="Ser/Thr-sp_prot-phosphatase"/>
</dbReference>
<dbReference type="FunFam" id="3.60.21.10:FF:000017">
    <property type="entry name" value="Serine/threonine-protein phosphatase"/>
    <property type="match status" value="1"/>
</dbReference>
<dbReference type="EC" id="3.1.3.16" evidence="3"/>
<dbReference type="Proteomes" id="UP000007799">
    <property type="component" value="Unassembled WGS sequence"/>
</dbReference>
<keyword evidence="7 10" id="KW-0802">TPR repeat</keyword>
<dbReference type="InterPro" id="IPR019734">
    <property type="entry name" value="TPR_rpt"/>
</dbReference>
<evidence type="ECO:0000313" key="12">
    <source>
        <dbReference type="EMBL" id="EGD78727.1"/>
    </source>
</evidence>
<dbReference type="Pfam" id="PF13414">
    <property type="entry name" value="TPR_11"/>
    <property type="match status" value="1"/>
</dbReference>
<dbReference type="Pfam" id="PF08321">
    <property type="entry name" value="PPP5"/>
    <property type="match status" value="1"/>
</dbReference>
<dbReference type="OMA" id="IHKKYAF"/>
<dbReference type="PROSITE" id="PS50005">
    <property type="entry name" value="TPR"/>
    <property type="match status" value="2"/>
</dbReference>
<dbReference type="GeneID" id="16078281"/>
<dbReference type="CDD" id="cd07417">
    <property type="entry name" value="MPP_PP5_C"/>
    <property type="match status" value="1"/>
</dbReference>
<feature type="active site" description="Proton donor/acceptor" evidence="9">
    <location>
        <position position="284"/>
    </location>
</feature>
<sequence>MATPAEEAKAKGNECFKKKQFHEAIEHYTAAIELDPSVPAYYTNRAFAYIKTEGFGAALEDADSALRRNPKFVKAYYRRATANMGLGKWKASKRDFEAVLKVRPNDKDAQKKFKEVDKIVRRLAFEKAITVGEAGVKRDVVQIMTEAMEKMEVKDSYDGPRLDGDITPEFMEELMQHLKDQKKLHIKYAVKILLEVHKLLSSLPSLVDITIEEDGKMTVCGDVHGQFYDVLNIFELNGLPSPSNPYLFNGDFVDRGSFSVEVMLTFFGFRILYPNHFFLSRGNHESINMNQMYGFFGEVKAKYTDDLADLFTEVFNWLPLGHLIDNKIFCVHGGLFSEDGVKVDQLRTIKRNCQPPDHGLMCEMLWSDPQPMPGRAPSLRGVGTRFGPDITAAFLDDNDLKLVIRSHEMKEEGYEIAHDGKCITIFSAPNYCDSMGNKGAFIKLDKRHEPEIVQFEAVPHPDVKPMAFAGGLSSLLGF</sequence>
<dbReference type="SMART" id="SM00028">
    <property type="entry name" value="TPR"/>
    <property type="match status" value="3"/>
</dbReference>
<dbReference type="AlphaFoldDB" id="F2TYQ3"/>
<dbReference type="InterPro" id="IPR013235">
    <property type="entry name" value="PPP_dom"/>
</dbReference>
<dbReference type="PRINTS" id="PR00114">
    <property type="entry name" value="STPHPHTASE"/>
</dbReference>
<dbReference type="Pfam" id="PF13181">
    <property type="entry name" value="TPR_8"/>
    <property type="match status" value="1"/>
</dbReference>
<dbReference type="Gene3D" id="3.60.21.10">
    <property type="match status" value="1"/>
</dbReference>
<dbReference type="InterPro" id="IPR011990">
    <property type="entry name" value="TPR-like_helical_dom_sf"/>
</dbReference>
<feature type="domain" description="Serine/threonine specific protein phosphatases" evidence="11">
    <location>
        <begin position="184"/>
        <end position="459"/>
    </location>
</feature>
<organism evidence="13">
    <name type="scientific">Salpingoeca rosetta (strain ATCC 50818 / BSB-021)</name>
    <dbReference type="NCBI Taxonomy" id="946362"/>
    <lineage>
        <taxon>Eukaryota</taxon>
        <taxon>Choanoflagellata</taxon>
        <taxon>Craspedida</taxon>
        <taxon>Salpingoecidae</taxon>
        <taxon>Salpingoeca</taxon>
    </lineage>
</organism>
<dbReference type="EMBL" id="GL832957">
    <property type="protein sequence ID" value="EGD78727.1"/>
    <property type="molecule type" value="Genomic_DNA"/>
</dbReference>
<feature type="repeat" description="TPR" evidence="10">
    <location>
        <begin position="5"/>
        <end position="38"/>
    </location>
</feature>
<dbReference type="SUPFAM" id="SSF56300">
    <property type="entry name" value="Metallo-dependent phosphatases"/>
    <property type="match status" value="1"/>
</dbReference>
<comment type="cofactor">
    <cofactor evidence="1">
        <name>Mn(2+)</name>
        <dbReference type="ChEBI" id="CHEBI:29035"/>
    </cofactor>
</comment>
<dbReference type="PANTHER" id="PTHR45668">
    <property type="entry name" value="SERINE/THREONINE-PROTEIN PHOSPHATASE 5-RELATED"/>
    <property type="match status" value="1"/>
</dbReference>
<dbReference type="KEGG" id="sre:PTSG_01707"/>
<dbReference type="RefSeq" id="XP_004997684.1">
    <property type="nucleotide sequence ID" value="XM_004997627.1"/>
</dbReference>